<evidence type="ECO:0000256" key="8">
    <source>
        <dbReference type="ARBA" id="ARBA00022958"/>
    </source>
</evidence>
<feature type="transmembrane region" description="Helical" evidence="13">
    <location>
        <begin position="62"/>
        <end position="83"/>
    </location>
</feature>
<reference evidence="14 15" key="1">
    <citation type="submission" date="2019-03" db="EMBL/GenBank/DDBJ databases">
        <title>Metabolic reconstructions from genomes of highly enriched 'Candidatus Accumulibacter' and 'Candidatus Competibacter' bioreactor populations.</title>
        <authorList>
            <person name="Annavajhala M.K."/>
            <person name="Welles L."/>
            <person name="Abbas B."/>
            <person name="Sorokin D."/>
            <person name="Park H."/>
            <person name="Van Loosdrecht M."/>
            <person name="Chandran K."/>
        </authorList>
    </citation>
    <scope>NUCLEOTIDE SEQUENCE [LARGE SCALE GENOMIC DNA]</scope>
    <source>
        <strain evidence="14 15">SBR_G</strain>
    </source>
</reference>
<comment type="subcellular location">
    <subcellularLocation>
        <location evidence="1 12">Cell inner membrane</location>
        <topology evidence="1 12">Multi-pass membrane protein</topology>
    </subcellularLocation>
</comment>
<keyword evidence="4 12" id="KW-1003">Cell membrane</keyword>
<keyword evidence="9 13" id="KW-1133">Transmembrane helix</keyword>
<evidence type="ECO:0000256" key="1">
    <source>
        <dbReference type="ARBA" id="ARBA00004429"/>
    </source>
</evidence>
<dbReference type="Proteomes" id="UP000760480">
    <property type="component" value="Unassembled WGS sequence"/>
</dbReference>
<feature type="transmembrane region" description="Helical" evidence="13">
    <location>
        <begin position="175"/>
        <end position="196"/>
    </location>
</feature>
<keyword evidence="10 12" id="KW-0406">Ion transport</keyword>
<feature type="transmembrane region" description="Helical" evidence="13">
    <location>
        <begin position="324"/>
        <end position="347"/>
    </location>
</feature>
<evidence type="ECO:0000256" key="2">
    <source>
        <dbReference type="ARBA" id="ARBA00009137"/>
    </source>
</evidence>
<evidence type="ECO:0000313" key="14">
    <source>
        <dbReference type="EMBL" id="NMQ20215.1"/>
    </source>
</evidence>
<keyword evidence="5 12" id="KW-0997">Cell inner membrane</keyword>
<feature type="transmembrane region" description="Helical" evidence="13">
    <location>
        <begin position="446"/>
        <end position="469"/>
    </location>
</feature>
<evidence type="ECO:0000256" key="13">
    <source>
        <dbReference type="SAM" id="Phobius"/>
    </source>
</evidence>
<dbReference type="PANTHER" id="PTHR32024">
    <property type="entry name" value="TRK SYSTEM POTASSIUM UPTAKE PROTEIN TRKG-RELATED"/>
    <property type="match status" value="1"/>
</dbReference>
<feature type="transmembrane region" description="Helical" evidence="13">
    <location>
        <begin position="233"/>
        <end position="253"/>
    </location>
</feature>
<evidence type="ECO:0000256" key="3">
    <source>
        <dbReference type="ARBA" id="ARBA00022448"/>
    </source>
</evidence>
<evidence type="ECO:0000256" key="11">
    <source>
        <dbReference type="ARBA" id="ARBA00023136"/>
    </source>
</evidence>
<feature type="transmembrane region" description="Helical" evidence="13">
    <location>
        <begin position="129"/>
        <end position="154"/>
    </location>
</feature>
<comment type="similarity">
    <text evidence="2 12">Belongs to the TrkH potassium transport family.</text>
</comment>
<keyword evidence="15" id="KW-1185">Reference proteome</keyword>
<evidence type="ECO:0000313" key="15">
    <source>
        <dbReference type="Proteomes" id="UP000760480"/>
    </source>
</evidence>
<name>A0ABX1TLD2_9GAMM</name>
<evidence type="ECO:0000256" key="6">
    <source>
        <dbReference type="ARBA" id="ARBA00022538"/>
    </source>
</evidence>
<feature type="transmembrane region" description="Helical" evidence="13">
    <location>
        <begin position="393"/>
        <end position="426"/>
    </location>
</feature>
<dbReference type="EMBL" id="SPMZ01000040">
    <property type="protein sequence ID" value="NMQ20215.1"/>
    <property type="molecule type" value="Genomic_DNA"/>
</dbReference>
<gene>
    <name evidence="14" type="ORF">E4P82_14005</name>
</gene>
<comment type="function">
    <text evidence="12">Low-affinity potassium transport system. Interacts with Trk system potassium uptake protein TrkA.</text>
</comment>
<feature type="transmembrane region" description="Helical" evidence="13">
    <location>
        <begin position="30"/>
        <end position="50"/>
    </location>
</feature>
<feature type="transmembrane region" description="Helical" evidence="13">
    <location>
        <begin position="265"/>
        <end position="287"/>
    </location>
</feature>
<proteinExistence type="inferred from homology"/>
<comment type="caution">
    <text evidence="14">The sequence shown here is derived from an EMBL/GenBank/DDBJ whole genome shotgun (WGS) entry which is preliminary data.</text>
</comment>
<dbReference type="InterPro" id="IPR004772">
    <property type="entry name" value="TrkH"/>
</dbReference>
<keyword evidence="3 12" id="KW-0813">Transport</keyword>
<keyword evidence="6 12" id="KW-0633">Potassium transport</keyword>
<dbReference type="PANTHER" id="PTHR32024:SF2">
    <property type="entry name" value="TRK SYSTEM POTASSIUM UPTAKE PROTEIN TRKG-RELATED"/>
    <property type="match status" value="1"/>
</dbReference>
<evidence type="ECO:0000256" key="9">
    <source>
        <dbReference type="ARBA" id="ARBA00022989"/>
    </source>
</evidence>
<evidence type="ECO:0000256" key="10">
    <source>
        <dbReference type="ARBA" id="ARBA00023065"/>
    </source>
</evidence>
<dbReference type="Pfam" id="PF02386">
    <property type="entry name" value="TrkH"/>
    <property type="match status" value="1"/>
</dbReference>
<keyword evidence="8 12" id="KW-0630">Potassium</keyword>
<evidence type="ECO:0000256" key="12">
    <source>
        <dbReference type="PIRNR" id="PIRNR006247"/>
    </source>
</evidence>
<evidence type="ECO:0000256" key="7">
    <source>
        <dbReference type="ARBA" id="ARBA00022692"/>
    </source>
</evidence>
<evidence type="ECO:0000256" key="4">
    <source>
        <dbReference type="ARBA" id="ARBA00022475"/>
    </source>
</evidence>
<dbReference type="PIRSF" id="PIRSF006247">
    <property type="entry name" value="TrkH"/>
    <property type="match status" value="1"/>
</dbReference>
<accession>A0ABX1TLD2</accession>
<keyword evidence="11 12" id="KW-0472">Membrane</keyword>
<sequence length="476" mass="51721">MVGVLMVLFSATLLPPIAVAWWYDGMSVVMPFAETLAATLGLGLLCWLPVCRFKVDLRNRDGFVVVVAFWVLLSLLGAIPFVLAEHPHMRLVDAVFETASGLTTTGATILSDLDALPKAILYYRAQLNLLGGMGVVVLAVALLPMLGVGGMQLYKAETPGPMKDEKLTPRITETAKNLWVIYFGLNVACALSFWVAGMSPFDAVCHSFSTLALGGFSTHDASIGYFHSLPIELVSGVFTLIAAVNFALYFMAWRRRSLWLVFQDAEFQFFLVVIGGIVALTCAYLYFSDTFPLVDSLVHGFFQSLSIVTSNGHTSAGYSADWPFFVPLLLLLGSFFGGCVGSTCGGIKAVRFLLLYKQSVREIRLLIRPTAQIAVKLGNRPIQDRVMQAVWGFYYLYIFCYCALSLALVATGLDLVTAFGSAAAGLNNMGVGLGDTASNFSPLSDTATVLMTMAMVVGRLEVFPVLLLFHSDFWKG</sequence>
<keyword evidence="7 13" id="KW-0812">Transmembrane</keyword>
<organism evidence="14 15">
    <name type="scientific">Candidatus Competibacter phosphatis</name>
    <dbReference type="NCBI Taxonomy" id="221280"/>
    <lineage>
        <taxon>Bacteria</taxon>
        <taxon>Pseudomonadati</taxon>
        <taxon>Pseudomonadota</taxon>
        <taxon>Gammaproteobacteria</taxon>
        <taxon>Candidatus Competibacteraceae</taxon>
        <taxon>Candidatus Competibacter</taxon>
    </lineage>
</organism>
<protein>
    <recommendedName>
        <fullName evidence="12">Trk system potassium uptake protein</fullName>
    </recommendedName>
</protein>
<evidence type="ECO:0000256" key="5">
    <source>
        <dbReference type="ARBA" id="ARBA00022519"/>
    </source>
</evidence>
<dbReference type="InterPro" id="IPR003445">
    <property type="entry name" value="Cat_transpt"/>
</dbReference>